<proteinExistence type="predicted"/>
<sequence length="195" mass="22475">MEQDLREMFRKDREQQKHAIKPGHEERFLNKLEEALPVNKKQKWGWLKIAASIAIIASIGLGVVYFNGENSQNSTTVVDNTTTEEQKNEFTFGDLSPDLKKVENFYVANINMELAKLEVSPDTKGLIDSFMEQLNNLNLEYKTLNKELKELGPNDQTITALIENLQLRLQLLQKLKRKLNELKLSKNEQINDTSI</sequence>
<keyword evidence="2" id="KW-0812">Transmembrane</keyword>
<keyword evidence="2" id="KW-1133">Transmembrane helix</keyword>
<evidence type="ECO:0008006" key="5">
    <source>
        <dbReference type="Google" id="ProtNLM"/>
    </source>
</evidence>
<organism evidence="3 4">
    <name type="scientific">Maribacter litoralis</name>
    <dbReference type="NCBI Taxonomy" id="2059726"/>
    <lineage>
        <taxon>Bacteria</taxon>
        <taxon>Pseudomonadati</taxon>
        <taxon>Bacteroidota</taxon>
        <taxon>Flavobacteriia</taxon>
        <taxon>Flavobacteriales</taxon>
        <taxon>Flavobacteriaceae</taxon>
        <taxon>Maribacter</taxon>
    </lineage>
</organism>
<keyword evidence="2" id="KW-0472">Membrane</keyword>
<dbReference type="RefSeq" id="WP_159303409.1">
    <property type="nucleotide sequence ID" value="NZ_LR733271.1"/>
</dbReference>
<evidence type="ECO:0000313" key="4">
    <source>
        <dbReference type="Proteomes" id="UP000430202"/>
    </source>
</evidence>
<dbReference type="Proteomes" id="UP000430202">
    <property type="component" value="Unassembled WGS sequence"/>
</dbReference>
<protein>
    <recommendedName>
        <fullName evidence="5">Anti-sigma factor</fullName>
    </recommendedName>
</protein>
<reference evidence="3 4" key="1">
    <citation type="submission" date="2019-10" db="EMBL/GenBank/DDBJ databases">
        <authorList>
            <person name="Karimi E."/>
        </authorList>
    </citation>
    <scope>NUCLEOTIDE SEQUENCE [LARGE SCALE GENOMIC DNA]</scope>
    <source>
        <strain evidence="3">Maribacter sp. 151</strain>
    </source>
</reference>
<name>A0A653UJ52_9FLAO</name>
<dbReference type="EMBL" id="CABWLR010000005">
    <property type="protein sequence ID" value="VXB93596.1"/>
    <property type="molecule type" value="Genomic_DNA"/>
</dbReference>
<dbReference type="AlphaFoldDB" id="A0A653UJ52"/>
<feature type="transmembrane region" description="Helical" evidence="2">
    <location>
        <begin position="46"/>
        <end position="66"/>
    </location>
</feature>
<keyword evidence="1" id="KW-0175">Coiled coil</keyword>
<keyword evidence="4" id="KW-1185">Reference proteome</keyword>
<evidence type="ECO:0000256" key="1">
    <source>
        <dbReference type="SAM" id="Coils"/>
    </source>
</evidence>
<evidence type="ECO:0000313" key="3">
    <source>
        <dbReference type="EMBL" id="VXB93596.1"/>
    </source>
</evidence>
<accession>A0A653UJ52</accession>
<evidence type="ECO:0000256" key="2">
    <source>
        <dbReference type="SAM" id="Phobius"/>
    </source>
</evidence>
<gene>
    <name evidence="3" type="ORF">MARI151_50153</name>
</gene>
<feature type="coiled-coil region" evidence="1">
    <location>
        <begin position="127"/>
        <end position="192"/>
    </location>
</feature>